<proteinExistence type="predicted"/>
<accession>A0A937A6A8</accession>
<gene>
    <name evidence="5" type="ORF">JJQ60_19215</name>
</gene>
<comment type="caution">
    <text evidence="5">The sequence shown here is derived from an EMBL/GenBank/DDBJ whole genome shotgun (WGS) entry which is preliminary data.</text>
</comment>
<evidence type="ECO:0000313" key="6">
    <source>
        <dbReference type="Proteomes" id="UP000651057"/>
    </source>
</evidence>
<dbReference type="InterPro" id="IPR050721">
    <property type="entry name" value="Trk_Ktr_HKT_K-transport"/>
</dbReference>
<dbReference type="GO" id="GO:0006813">
    <property type="term" value="P:potassium ion transport"/>
    <property type="evidence" value="ECO:0007669"/>
    <property type="project" value="InterPro"/>
</dbReference>
<evidence type="ECO:0000313" key="5">
    <source>
        <dbReference type="EMBL" id="MBL0685670.1"/>
    </source>
</evidence>
<keyword evidence="6" id="KW-1185">Reference proteome</keyword>
<keyword evidence="5" id="KW-0813">Transport</keyword>
<dbReference type="InterPro" id="IPR006037">
    <property type="entry name" value="RCK_C"/>
</dbReference>
<dbReference type="InterPro" id="IPR036291">
    <property type="entry name" value="NAD(P)-bd_dom_sf"/>
</dbReference>
<dbReference type="RefSeq" id="WP_201923993.1">
    <property type="nucleotide sequence ID" value="NZ_BAABAX010000026.1"/>
</dbReference>
<evidence type="ECO:0000259" key="3">
    <source>
        <dbReference type="PROSITE" id="PS51201"/>
    </source>
</evidence>
<name>A0A937A6A8_9FLAO</name>
<keyword evidence="2" id="KW-0812">Transmembrane</keyword>
<protein>
    <submittedName>
        <fullName evidence="5">Potassium channel protein</fullName>
    </submittedName>
</protein>
<dbReference type="InterPro" id="IPR036721">
    <property type="entry name" value="RCK_C_sf"/>
</dbReference>
<dbReference type="Pfam" id="PF02080">
    <property type="entry name" value="TrkA_C"/>
    <property type="match status" value="1"/>
</dbReference>
<reference evidence="5" key="1">
    <citation type="submission" date="2021-01" db="EMBL/GenBank/DDBJ databases">
        <authorList>
            <person name="Zhong Y.L."/>
        </authorList>
    </citation>
    <scope>NUCLEOTIDE SEQUENCE</scope>
    <source>
        <strain evidence="5">KCTC 23302</strain>
    </source>
</reference>
<dbReference type="PANTHER" id="PTHR43833">
    <property type="entry name" value="POTASSIUM CHANNEL PROTEIN 2-RELATED-RELATED"/>
    <property type="match status" value="1"/>
</dbReference>
<dbReference type="Pfam" id="PF02254">
    <property type="entry name" value="TrkA_N"/>
    <property type="match status" value="1"/>
</dbReference>
<dbReference type="AlphaFoldDB" id="A0A937A6A8"/>
<dbReference type="Gene3D" id="3.40.50.720">
    <property type="entry name" value="NAD(P)-binding Rossmann-like Domain"/>
    <property type="match status" value="1"/>
</dbReference>
<evidence type="ECO:0000259" key="4">
    <source>
        <dbReference type="PROSITE" id="PS51202"/>
    </source>
</evidence>
<dbReference type="SUPFAM" id="SSF116726">
    <property type="entry name" value="TrkA C-terminal domain-like"/>
    <property type="match status" value="1"/>
</dbReference>
<keyword evidence="2" id="KW-0472">Membrane</keyword>
<dbReference type="SUPFAM" id="SSF51735">
    <property type="entry name" value="NAD(P)-binding Rossmann-fold domains"/>
    <property type="match status" value="1"/>
</dbReference>
<dbReference type="Proteomes" id="UP000651057">
    <property type="component" value="Unassembled WGS sequence"/>
</dbReference>
<dbReference type="PROSITE" id="PS51201">
    <property type="entry name" value="RCK_N"/>
    <property type="match status" value="1"/>
</dbReference>
<keyword evidence="2" id="KW-1133">Transmembrane helix</keyword>
<dbReference type="InterPro" id="IPR013099">
    <property type="entry name" value="K_chnl_dom"/>
</dbReference>
<dbReference type="GO" id="GO:0005886">
    <property type="term" value="C:plasma membrane"/>
    <property type="evidence" value="ECO:0007669"/>
    <property type="project" value="UniProtKB-SubCell"/>
</dbReference>
<dbReference type="Gene3D" id="1.10.287.70">
    <property type="match status" value="1"/>
</dbReference>
<dbReference type="SUPFAM" id="SSF81324">
    <property type="entry name" value="Voltage-gated potassium channels"/>
    <property type="match status" value="1"/>
</dbReference>
<dbReference type="InterPro" id="IPR003148">
    <property type="entry name" value="RCK_N"/>
</dbReference>
<feature type="transmembrane region" description="Helical" evidence="2">
    <location>
        <begin position="66"/>
        <end position="91"/>
    </location>
</feature>
<feature type="domain" description="RCK C-terminal" evidence="4">
    <location>
        <begin position="252"/>
        <end position="338"/>
    </location>
</feature>
<evidence type="ECO:0000256" key="1">
    <source>
        <dbReference type="ARBA" id="ARBA00004651"/>
    </source>
</evidence>
<dbReference type="GO" id="GO:0008324">
    <property type="term" value="F:monoatomic cation transmembrane transporter activity"/>
    <property type="evidence" value="ECO:0007669"/>
    <property type="project" value="InterPro"/>
</dbReference>
<sequence length="344" mass="38891">MIRIYNWGRPRIYIALILLIIVISIGVLGFRFFSDYSWVDALYMTVITMTTVGFEEVQPLDDQGKLFTVFLISTSVAIFAYSVSVITEYIVSKNDPKRVQLRKTQKMIHQIQNHIIIIGYGRNGKQAAAKLMAYDKPFIIIEKDEAIIERYQNGELLFLKGNATEDEVLIKAGIKNATCLICTLPEDADNLFIVLSARQINKSLKIISRASQDASYKKIRLAGADNVIMPDRIGGDHMASLVVVPDLIEFLDNLSIVGKRSINIEEVSFEELFDDLEERTIRNIDMRSRTGCTIIGYKSPEGEYIVNPEADTLLRPGSKIVVLGRPEQINLLNKEFNIQQLPNI</sequence>
<keyword evidence="5" id="KW-0407">Ion channel</keyword>
<dbReference type="PANTHER" id="PTHR43833:SF9">
    <property type="entry name" value="POTASSIUM CHANNEL PROTEIN YUGO-RELATED"/>
    <property type="match status" value="1"/>
</dbReference>
<feature type="domain" description="RCK N-terminal" evidence="3">
    <location>
        <begin position="112"/>
        <end position="229"/>
    </location>
</feature>
<comment type="subcellular location">
    <subcellularLocation>
        <location evidence="1">Cell membrane</location>
        <topology evidence="1">Multi-pass membrane protein</topology>
    </subcellularLocation>
</comment>
<dbReference type="Gene3D" id="3.30.70.1450">
    <property type="entry name" value="Regulator of K+ conductance, C-terminal domain"/>
    <property type="match status" value="1"/>
</dbReference>
<dbReference type="Pfam" id="PF07885">
    <property type="entry name" value="Ion_trans_2"/>
    <property type="match status" value="1"/>
</dbReference>
<dbReference type="PROSITE" id="PS51202">
    <property type="entry name" value="RCK_C"/>
    <property type="match status" value="1"/>
</dbReference>
<dbReference type="EMBL" id="JAERQJ010000011">
    <property type="protein sequence ID" value="MBL0685670.1"/>
    <property type="molecule type" value="Genomic_DNA"/>
</dbReference>
<organism evidence="5 6">
    <name type="scientific">Aquimarina mytili</name>
    <dbReference type="NCBI Taxonomy" id="874423"/>
    <lineage>
        <taxon>Bacteria</taxon>
        <taxon>Pseudomonadati</taxon>
        <taxon>Bacteroidota</taxon>
        <taxon>Flavobacteriia</taxon>
        <taxon>Flavobacteriales</taxon>
        <taxon>Flavobacteriaceae</taxon>
        <taxon>Aquimarina</taxon>
    </lineage>
</organism>
<keyword evidence="5" id="KW-0406">Ion transport</keyword>
<feature type="transmembrane region" description="Helical" evidence="2">
    <location>
        <begin position="12"/>
        <end position="30"/>
    </location>
</feature>
<evidence type="ECO:0000256" key="2">
    <source>
        <dbReference type="SAM" id="Phobius"/>
    </source>
</evidence>